<keyword evidence="5" id="KW-0998">Cell outer membrane</keyword>
<keyword evidence="2 7" id="KW-0732">Signal</keyword>
<evidence type="ECO:0000256" key="7">
    <source>
        <dbReference type="SAM" id="SignalP"/>
    </source>
</evidence>
<dbReference type="PROSITE" id="PS51257">
    <property type="entry name" value="PROKAR_LIPOPROTEIN"/>
    <property type="match status" value="1"/>
</dbReference>
<evidence type="ECO:0000256" key="3">
    <source>
        <dbReference type="ARBA" id="ARBA00023136"/>
    </source>
</evidence>
<protein>
    <submittedName>
        <fullName evidence="8">Lipoprotein</fullName>
    </submittedName>
</protein>
<sequence length="41" mass="4600">MKKVWFMLLLSSVCFSLTACGVKGPLYQPANDQPIQQQNSQ</sequence>
<reference evidence="8 9" key="1">
    <citation type="submission" date="2024-09" db="EMBL/GenBank/DDBJ databases">
        <authorList>
            <person name="Sun Q."/>
            <person name="Mori K."/>
        </authorList>
    </citation>
    <scope>NUCLEOTIDE SEQUENCE [LARGE SCALE GENOMIC DNA]</scope>
    <source>
        <strain evidence="8 9">CCM 7538</strain>
    </source>
</reference>
<dbReference type="RefSeq" id="WP_382374358.1">
    <property type="nucleotide sequence ID" value="NZ_JBHLWA010000027.1"/>
</dbReference>
<evidence type="ECO:0000256" key="5">
    <source>
        <dbReference type="ARBA" id="ARBA00023237"/>
    </source>
</evidence>
<dbReference type="InterPro" id="IPR032831">
    <property type="entry name" value="LptM_cons"/>
</dbReference>
<feature type="chain" id="PRO_5045101179" evidence="7">
    <location>
        <begin position="20"/>
        <end position="41"/>
    </location>
</feature>
<organism evidence="8 9">
    <name type="scientific">Gallibacterium melopsittaci</name>
    <dbReference type="NCBI Taxonomy" id="516063"/>
    <lineage>
        <taxon>Bacteria</taxon>
        <taxon>Pseudomonadati</taxon>
        <taxon>Pseudomonadota</taxon>
        <taxon>Gammaproteobacteria</taxon>
        <taxon>Pasteurellales</taxon>
        <taxon>Pasteurellaceae</taxon>
        <taxon>Gallibacterium</taxon>
    </lineage>
</organism>
<evidence type="ECO:0000313" key="9">
    <source>
        <dbReference type="Proteomes" id="UP001589769"/>
    </source>
</evidence>
<gene>
    <name evidence="8" type="ORF">ACFFHT_05845</name>
</gene>
<evidence type="ECO:0000256" key="1">
    <source>
        <dbReference type="ARBA" id="ARBA00004459"/>
    </source>
</evidence>
<evidence type="ECO:0000256" key="4">
    <source>
        <dbReference type="ARBA" id="ARBA00023139"/>
    </source>
</evidence>
<name>A0ABV6HWG3_9PAST</name>
<evidence type="ECO:0000313" key="8">
    <source>
        <dbReference type="EMBL" id="MFC0323081.1"/>
    </source>
</evidence>
<keyword evidence="9" id="KW-1185">Reference proteome</keyword>
<keyword evidence="4" id="KW-0564">Palmitate</keyword>
<dbReference type="Proteomes" id="UP001589769">
    <property type="component" value="Unassembled WGS sequence"/>
</dbReference>
<keyword evidence="3" id="KW-0472">Membrane</keyword>
<dbReference type="NCBIfam" id="NF047847">
    <property type="entry name" value="SS_mature_LptM"/>
    <property type="match status" value="1"/>
</dbReference>
<dbReference type="EMBL" id="JBHLWA010000027">
    <property type="protein sequence ID" value="MFC0323081.1"/>
    <property type="molecule type" value="Genomic_DNA"/>
</dbReference>
<comment type="subcellular location">
    <subcellularLocation>
        <location evidence="1">Cell outer membrane</location>
        <topology evidence="1">Lipid-anchor</topology>
    </subcellularLocation>
</comment>
<evidence type="ECO:0000256" key="6">
    <source>
        <dbReference type="ARBA" id="ARBA00023288"/>
    </source>
</evidence>
<dbReference type="Pfam" id="PF13627">
    <property type="entry name" value="LptM_cons"/>
    <property type="match status" value="1"/>
</dbReference>
<evidence type="ECO:0000256" key="2">
    <source>
        <dbReference type="ARBA" id="ARBA00022729"/>
    </source>
</evidence>
<accession>A0ABV6HWG3</accession>
<keyword evidence="6 8" id="KW-0449">Lipoprotein</keyword>
<comment type="caution">
    <text evidence="8">The sequence shown here is derived from an EMBL/GenBank/DDBJ whole genome shotgun (WGS) entry which is preliminary data.</text>
</comment>
<feature type="signal peptide" evidence="7">
    <location>
        <begin position="1"/>
        <end position="19"/>
    </location>
</feature>
<proteinExistence type="predicted"/>